<dbReference type="InterPro" id="IPR007219">
    <property type="entry name" value="XnlR_reg_dom"/>
</dbReference>
<dbReference type="EMBL" id="FO904936">
    <property type="protein sequence ID" value="CDP24766.1"/>
    <property type="molecule type" value="Genomic_DNA"/>
</dbReference>
<dbReference type="Proteomes" id="UP000001197">
    <property type="component" value="Chromosome 1"/>
</dbReference>
<name>B2ASI1_PODAN</name>
<organism evidence="7">
    <name type="scientific">Podospora anserina (strain S / ATCC MYA-4624 / DSM 980 / FGSC 10383)</name>
    <name type="common">Pleurage anserina</name>
    <dbReference type="NCBI Taxonomy" id="515849"/>
    <lineage>
        <taxon>Eukaryota</taxon>
        <taxon>Fungi</taxon>
        <taxon>Dikarya</taxon>
        <taxon>Ascomycota</taxon>
        <taxon>Pezizomycotina</taxon>
        <taxon>Sordariomycetes</taxon>
        <taxon>Sordariomycetidae</taxon>
        <taxon>Sordariales</taxon>
        <taxon>Podosporaceae</taxon>
        <taxon>Podospora</taxon>
        <taxon>Podospora anserina</taxon>
    </lineage>
</organism>
<dbReference type="AlphaFoldDB" id="B2ASI1"/>
<dbReference type="GO" id="GO:0003677">
    <property type="term" value="F:DNA binding"/>
    <property type="evidence" value="ECO:0007669"/>
    <property type="project" value="InterPro"/>
</dbReference>
<dbReference type="OrthoDB" id="3037908at2759"/>
<evidence type="ECO:0000256" key="5">
    <source>
        <dbReference type="ARBA" id="ARBA00023242"/>
    </source>
</evidence>
<dbReference type="GO" id="GO:0006351">
    <property type="term" value="P:DNA-templated transcription"/>
    <property type="evidence" value="ECO:0007669"/>
    <property type="project" value="InterPro"/>
</dbReference>
<evidence type="ECO:0000256" key="4">
    <source>
        <dbReference type="ARBA" id="ARBA00023163"/>
    </source>
</evidence>
<accession>B2ASI1</accession>
<evidence type="ECO:0000313" key="8">
    <source>
        <dbReference type="EMBL" id="CDP24766.1"/>
    </source>
</evidence>
<dbReference type="InterPro" id="IPR050815">
    <property type="entry name" value="TF_fung"/>
</dbReference>
<evidence type="ECO:0000313" key="7">
    <source>
        <dbReference type="EMBL" id="CAP67354.1"/>
    </source>
</evidence>
<dbReference type="Pfam" id="PF04082">
    <property type="entry name" value="Fungal_trans"/>
    <property type="match status" value="1"/>
</dbReference>
<dbReference type="GO" id="GO:0005634">
    <property type="term" value="C:nucleus"/>
    <property type="evidence" value="ECO:0007669"/>
    <property type="project" value="UniProtKB-SubCell"/>
</dbReference>
<dbReference type="HOGENOM" id="CLU_011017_4_1_1"/>
<dbReference type="GO" id="GO:0008270">
    <property type="term" value="F:zinc ion binding"/>
    <property type="evidence" value="ECO:0007669"/>
    <property type="project" value="InterPro"/>
</dbReference>
<reference evidence="8" key="4">
    <citation type="submission" date="2015-04" db="EMBL/GenBank/DDBJ databases">
        <title>Maintaining two mating types: Structure of the mating type locus and its role in heterokaryosis in Podospora anserina.</title>
        <authorList>
            <person name="Grognet P."/>
            <person name="Bidard F."/>
            <person name="Kuchly C."/>
            <person name="Chan Ho Tong L."/>
            <person name="Coppin E."/>
            <person name="Ait Benkhali J."/>
            <person name="Couloux A."/>
            <person name="Wincker P."/>
            <person name="Debuchy R."/>
            <person name="Silar P."/>
        </authorList>
    </citation>
    <scope>NUCLEOTIDE SEQUENCE</scope>
</reference>
<dbReference type="VEuPathDB" id="FungiDB:PODANS_1_23570"/>
<dbReference type="RefSeq" id="XP_001906683.1">
    <property type="nucleotide sequence ID" value="XM_001906648.1"/>
</dbReference>
<dbReference type="PANTHER" id="PTHR47338">
    <property type="entry name" value="ZN(II)2CYS6 TRANSCRIPTION FACTOR (EUROFUNG)-RELATED"/>
    <property type="match status" value="1"/>
</dbReference>
<reference evidence="9" key="3">
    <citation type="journal article" date="2014" name="Genetics">
        <title>Maintaining two mating types: Structure of the mating type locus and its role in heterokaryosis in Podospora anserina.</title>
        <authorList>
            <person name="Grognet P."/>
            <person name="Bidard F."/>
            <person name="Kuchly C."/>
            <person name="Tong L.C.H."/>
            <person name="Coppin E."/>
            <person name="Benkhali J.A."/>
            <person name="Couloux A."/>
            <person name="Wincker P."/>
            <person name="Debuchy R."/>
            <person name="Silar P."/>
        </authorList>
    </citation>
    <scope>GENOME REANNOTATION</scope>
    <source>
        <strain evidence="9">S / ATCC MYA-4624 / DSM 980 / FGSC 10383</strain>
    </source>
</reference>
<keyword evidence="4" id="KW-0804">Transcription</keyword>
<evidence type="ECO:0000256" key="2">
    <source>
        <dbReference type="ARBA" id="ARBA00022723"/>
    </source>
</evidence>
<dbReference type="PANTHER" id="PTHR47338:SF10">
    <property type="entry name" value="TRANSCRIPTION FACTOR DOMAIN-CONTAINING PROTEIN-RELATED"/>
    <property type="match status" value="1"/>
</dbReference>
<keyword evidence="5" id="KW-0539">Nucleus</keyword>
<proteinExistence type="predicted"/>
<reference evidence="7 9" key="1">
    <citation type="journal article" date="2008" name="Genome Biol.">
        <title>The genome sequence of the model ascomycete fungus Podospora anserina.</title>
        <authorList>
            <person name="Espagne E."/>
            <person name="Lespinet O."/>
            <person name="Malagnac F."/>
            <person name="Da Silva C."/>
            <person name="Jaillon O."/>
            <person name="Porcel B.M."/>
            <person name="Couloux A."/>
            <person name="Aury J.-M."/>
            <person name="Segurens B."/>
            <person name="Poulain J."/>
            <person name="Anthouard V."/>
            <person name="Grossetete S."/>
            <person name="Khalili H."/>
            <person name="Coppin E."/>
            <person name="Dequard-Chablat M."/>
            <person name="Picard M."/>
            <person name="Contamine V."/>
            <person name="Arnaise S."/>
            <person name="Bourdais A."/>
            <person name="Berteaux-Lecellier V."/>
            <person name="Gautheret D."/>
            <person name="de Vries R.P."/>
            <person name="Battaglia E."/>
            <person name="Coutinho P.M."/>
            <person name="Danchin E.G.J."/>
            <person name="Henrissat B."/>
            <person name="El Khoury R."/>
            <person name="Sainsard-Chanet A."/>
            <person name="Boivin A."/>
            <person name="Pinan-Lucarre B."/>
            <person name="Sellem C.H."/>
            <person name="Debuchy R."/>
            <person name="Wincker P."/>
            <person name="Weissenbach J."/>
            <person name="Silar P."/>
        </authorList>
    </citation>
    <scope>NUCLEOTIDE SEQUENCE [LARGE SCALE GENOMIC DNA]</scope>
    <source>
        <strain evidence="9">S / ATCC MYA-4624 / DSM 980 / FGSC 10383</strain>
        <strain evidence="7">S mat+</strain>
    </source>
</reference>
<dbReference type="KEGG" id="pan:PODANSg3716"/>
<dbReference type="eggNOG" id="ENOG502RVZT">
    <property type="taxonomic scope" value="Eukaryota"/>
</dbReference>
<evidence type="ECO:0000256" key="1">
    <source>
        <dbReference type="ARBA" id="ARBA00004123"/>
    </source>
</evidence>
<keyword evidence="2" id="KW-0479">Metal-binding</keyword>
<protein>
    <submittedName>
        <fullName evidence="8">Binuclear zinc transcription factor</fullName>
    </submittedName>
    <submittedName>
        <fullName evidence="7">Podospora anserina S mat+ genomic DNA chromosome 1, supercontig 6</fullName>
    </submittedName>
</protein>
<evidence type="ECO:0000259" key="6">
    <source>
        <dbReference type="Pfam" id="PF04082"/>
    </source>
</evidence>
<dbReference type="EMBL" id="CU633897">
    <property type="protein sequence ID" value="CAP67354.1"/>
    <property type="molecule type" value="Genomic_DNA"/>
</dbReference>
<feature type="domain" description="Xylanolytic transcriptional activator regulatory" evidence="6">
    <location>
        <begin position="11"/>
        <end position="184"/>
    </location>
</feature>
<keyword evidence="9" id="KW-1185">Reference proteome</keyword>
<dbReference type="CDD" id="cd12148">
    <property type="entry name" value="fungal_TF_MHR"/>
    <property type="match status" value="1"/>
</dbReference>
<evidence type="ECO:0000256" key="3">
    <source>
        <dbReference type="ARBA" id="ARBA00023015"/>
    </source>
</evidence>
<sequence>MANNLAYSTTLYFKNGYHCSPMIHPSRYLESLRSDVPSRQPPLFLQLVIMATGASTDPSHASLAMSLYRRARKLAEQDEAKEPNAFMLAHAQCWVLMASFEAQNTLFSRASLSLGKSPQPPSLFQSHLEPPSSRHLDWIEMEERRRTWWVIYSADRLVFATSALPSIIDDRMVHTLLPKPEEAFTSGGEEMPQEHTNTLHHALRERLPPVSRLGARALAAHLFYRVVDLETTEPRPEAQGEHNLESYWAQQQDVGNDLLALLISLPQDLRLPANIGCQDTIFIHVLIRTALMCLHKTAIRKTAEDGGRGTAASLLRRRAGATCLLQLRKSSPSSDQSERRT</sequence>
<keyword evidence="3" id="KW-0805">Transcription regulation</keyword>
<reference evidence="7" key="2">
    <citation type="submission" date="2008-07" db="EMBL/GenBank/DDBJ databases">
        <authorList>
            <person name="Genoscope - CEA"/>
        </authorList>
    </citation>
    <scope>NUCLEOTIDE SEQUENCE</scope>
    <source>
        <strain evidence="7">S mat+</strain>
    </source>
</reference>
<comment type="subcellular location">
    <subcellularLocation>
        <location evidence="1">Nucleus</location>
    </subcellularLocation>
</comment>
<gene>
    <name evidence="7" type="ORF">PODANS_1_23570</name>
</gene>
<evidence type="ECO:0000313" key="9">
    <source>
        <dbReference type="Proteomes" id="UP000001197"/>
    </source>
</evidence>
<dbReference type="GO" id="GO:0000981">
    <property type="term" value="F:DNA-binding transcription factor activity, RNA polymerase II-specific"/>
    <property type="evidence" value="ECO:0007669"/>
    <property type="project" value="InterPro"/>
</dbReference>
<dbReference type="GeneID" id="6191004"/>